<feature type="region of interest" description="Disordered" evidence="4">
    <location>
        <begin position="96"/>
        <end position="189"/>
    </location>
</feature>
<evidence type="ECO:0000256" key="4">
    <source>
        <dbReference type="SAM" id="MobiDB-lite"/>
    </source>
</evidence>
<protein>
    <recommendedName>
        <fullName evidence="5">CW-type domain-containing protein</fullName>
    </recommendedName>
</protein>
<evidence type="ECO:0000256" key="2">
    <source>
        <dbReference type="ARBA" id="ARBA00022771"/>
    </source>
</evidence>
<dbReference type="PaxDb" id="35128-Thaps21875"/>
<reference evidence="6 7" key="2">
    <citation type="journal article" date="2008" name="Nature">
        <title>The Phaeodactylum genome reveals the evolutionary history of diatom genomes.</title>
        <authorList>
            <person name="Bowler C."/>
            <person name="Allen A.E."/>
            <person name="Badger J.H."/>
            <person name="Grimwood J."/>
            <person name="Jabbari K."/>
            <person name="Kuo A."/>
            <person name="Maheswari U."/>
            <person name="Martens C."/>
            <person name="Maumus F."/>
            <person name="Otillar R.P."/>
            <person name="Rayko E."/>
            <person name="Salamov A."/>
            <person name="Vandepoele K."/>
            <person name="Beszteri B."/>
            <person name="Gruber A."/>
            <person name="Heijde M."/>
            <person name="Katinka M."/>
            <person name="Mock T."/>
            <person name="Valentin K."/>
            <person name="Verret F."/>
            <person name="Berges J.A."/>
            <person name="Brownlee C."/>
            <person name="Cadoret J.P."/>
            <person name="Chiovitti A."/>
            <person name="Choi C.J."/>
            <person name="Coesel S."/>
            <person name="De Martino A."/>
            <person name="Detter J.C."/>
            <person name="Durkin C."/>
            <person name="Falciatore A."/>
            <person name="Fournet J."/>
            <person name="Haruta M."/>
            <person name="Huysman M.J."/>
            <person name="Jenkins B.D."/>
            <person name="Jiroutova K."/>
            <person name="Jorgensen R.E."/>
            <person name="Joubert Y."/>
            <person name="Kaplan A."/>
            <person name="Kroger N."/>
            <person name="Kroth P.G."/>
            <person name="La Roche J."/>
            <person name="Lindquist E."/>
            <person name="Lommer M."/>
            <person name="Martin-Jezequel V."/>
            <person name="Lopez P.J."/>
            <person name="Lucas S."/>
            <person name="Mangogna M."/>
            <person name="McGinnis K."/>
            <person name="Medlin L.K."/>
            <person name="Montsant A."/>
            <person name="Oudot-Le Secq M.P."/>
            <person name="Napoli C."/>
            <person name="Obornik M."/>
            <person name="Parker M.S."/>
            <person name="Petit J.L."/>
            <person name="Porcel B.M."/>
            <person name="Poulsen N."/>
            <person name="Robison M."/>
            <person name="Rychlewski L."/>
            <person name="Rynearson T.A."/>
            <person name="Schmutz J."/>
            <person name="Shapiro H."/>
            <person name="Siaut M."/>
            <person name="Stanley M."/>
            <person name="Sussman M.R."/>
            <person name="Taylor A.R."/>
            <person name="Vardi A."/>
            <person name="von Dassow P."/>
            <person name="Vyverman W."/>
            <person name="Willis A."/>
            <person name="Wyrwicz L.S."/>
            <person name="Rokhsar D.S."/>
            <person name="Weissenbach J."/>
            <person name="Armbrust E.V."/>
            <person name="Green B.R."/>
            <person name="Van de Peer Y."/>
            <person name="Grigoriev I.V."/>
        </authorList>
    </citation>
    <scope>NUCLEOTIDE SEQUENCE [LARGE SCALE GENOMIC DNA]</scope>
    <source>
        <strain evidence="6 7">CCMP1335</strain>
    </source>
</reference>
<name>B8BYH8_THAPS</name>
<feature type="domain" description="CW-type" evidence="5">
    <location>
        <begin position="190"/>
        <end position="243"/>
    </location>
</feature>
<dbReference type="OMA" id="CSMNKND"/>
<dbReference type="eggNOG" id="ENOG502RRBK">
    <property type="taxonomic scope" value="Eukaryota"/>
</dbReference>
<proteinExistence type="predicted"/>
<keyword evidence="7" id="KW-1185">Reference proteome</keyword>
<evidence type="ECO:0000259" key="5">
    <source>
        <dbReference type="PROSITE" id="PS51050"/>
    </source>
</evidence>
<dbReference type="GeneID" id="7449514"/>
<reference evidence="6 7" key="1">
    <citation type="journal article" date="2004" name="Science">
        <title>The genome of the diatom Thalassiosira pseudonana: ecology, evolution, and metabolism.</title>
        <authorList>
            <person name="Armbrust E.V."/>
            <person name="Berges J.A."/>
            <person name="Bowler C."/>
            <person name="Green B.R."/>
            <person name="Martinez D."/>
            <person name="Putnam N.H."/>
            <person name="Zhou S."/>
            <person name="Allen A.E."/>
            <person name="Apt K.E."/>
            <person name="Bechner M."/>
            <person name="Brzezinski M.A."/>
            <person name="Chaal B.K."/>
            <person name="Chiovitti A."/>
            <person name="Davis A.K."/>
            <person name="Demarest M.S."/>
            <person name="Detter J.C."/>
            <person name="Glavina T."/>
            <person name="Goodstein D."/>
            <person name="Hadi M.Z."/>
            <person name="Hellsten U."/>
            <person name="Hildebrand M."/>
            <person name="Jenkins B.D."/>
            <person name="Jurka J."/>
            <person name="Kapitonov V.V."/>
            <person name="Kroger N."/>
            <person name="Lau W.W."/>
            <person name="Lane T.W."/>
            <person name="Larimer F.W."/>
            <person name="Lippmeier J.C."/>
            <person name="Lucas S."/>
            <person name="Medina M."/>
            <person name="Montsant A."/>
            <person name="Obornik M."/>
            <person name="Parker M.S."/>
            <person name="Palenik B."/>
            <person name="Pazour G.J."/>
            <person name="Richardson P.M."/>
            <person name="Rynearson T.A."/>
            <person name="Saito M.A."/>
            <person name="Schwartz D.C."/>
            <person name="Thamatrakoln K."/>
            <person name="Valentin K."/>
            <person name="Vardi A."/>
            <person name="Wilkerson F.P."/>
            <person name="Rokhsar D.S."/>
        </authorList>
    </citation>
    <scope>NUCLEOTIDE SEQUENCE [LARGE SCALE GENOMIC DNA]</scope>
    <source>
        <strain evidence="6 7">CCMP1335</strain>
    </source>
</reference>
<dbReference type="HOGENOM" id="CLU_060219_0_0_1"/>
<gene>
    <name evidence="6" type="ORF">THAPSDRAFT_21875</name>
</gene>
<dbReference type="InParanoid" id="B8BYH8"/>
<feature type="compositionally biased region" description="Basic residues" evidence="4">
    <location>
        <begin position="125"/>
        <end position="141"/>
    </location>
</feature>
<dbReference type="Proteomes" id="UP000001449">
    <property type="component" value="Chromosome 3"/>
</dbReference>
<dbReference type="KEGG" id="tps:THAPSDRAFT_21875"/>
<dbReference type="InterPro" id="IPR011124">
    <property type="entry name" value="Znf_CW"/>
</dbReference>
<dbReference type="RefSeq" id="XP_002288941.1">
    <property type="nucleotide sequence ID" value="XM_002288905.1"/>
</dbReference>
<dbReference type="Pfam" id="PF07496">
    <property type="entry name" value="zf-CW"/>
    <property type="match status" value="2"/>
</dbReference>
<dbReference type="Gene3D" id="3.30.40.100">
    <property type="match status" value="2"/>
</dbReference>
<keyword evidence="1" id="KW-0479">Metal-binding</keyword>
<dbReference type="AlphaFoldDB" id="B8BYH8"/>
<accession>B8BYH8</accession>
<dbReference type="PANTHER" id="PTHR46245:SF19">
    <property type="entry name" value="TF-B3 DOMAIN-CONTAINING PROTEIN"/>
    <property type="match status" value="1"/>
</dbReference>
<dbReference type="PROSITE" id="PS51050">
    <property type="entry name" value="ZF_CW"/>
    <property type="match status" value="2"/>
</dbReference>
<keyword evidence="2" id="KW-0863">Zinc-finger</keyword>
<feature type="domain" description="CW-type" evidence="5">
    <location>
        <begin position="292"/>
        <end position="352"/>
    </location>
</feature>
<dbReference type="PANTHER" id="PTHR46245">
    <property type="entry name" value="B3 DOMAIN-CONTAINING PROTEIN OS07G0563300"/>
    <property type="match status" value="1"/>
</dbReference>
<keyword evidence="3" id="KW-0862">Zinc</keyword>
<evidence type="ECO:0000256" key="1">
    <source>
        <dbReference type="ARBA" id="ARBA00022723"/>
    </source>
</evidence>
<organism evidence="6 7">
    <name type="scientific">Thalassiosira pseudonana</name>
    <name type="common">Marine diatom</name>
    <name type="synonym">Cyclotella nana</name>
    <dbReference type="NCBI Taxonomy" id="35128"/>
    <lineage>
        <taxon>Eukaryota</taxon>
        <taxon>Sar</taxon>
        <taxon>Stramenopiles</taxon>
        <taxon>Ochrophyta</taxon>
        <taxon>Bacillariophyta</taxon>
        <taxon>Coscinodiscophyceae</taxon>
        <taxon>Thalassiosirophycidae</taxon>
        <taxon>Thalassiosirales</taxon>
        <taxon>Thalassiosiraceae</taxon>
        <taxon>Thalassiosira</taxon>
    </lineage>
</organism>
<evidence type="ECO:0000256" key="3">
    <source>
        <dbReference type="ARBA" id="ARBA00022833"/>
    </source>
</evidence>
<evidence type="ECO:0000313" key="7">
    <source>
        <dbReference type="Proteomes" id="UP000001449"/>
    </source>
</evidence>
<feature type="compositionally biased region" description="Acidic residues" evidence="4">
    <location>
        <begin position="152"/>
        <end position="161"/>
    </location>
</feature>
<dbReference type="GO" id="GO:0008270">
    <property type="term" value="F:zinc ion binding"/>
    <property type="evidence" value="ECO:0007669"/>
    <property type="project" value="UniProtKB-KW"/>
</dbReference>
<dbReference type="EMBL" id="CM000640">
    <property type="protein sequence ID" value="EED94377.1"/>
    <property type="molecule type" value="Genomic_DNA"/>
</dbReference>
<sequence length="365" mass="41005">MMRRALEEDQYSALGSVVDTDSSEDEDHAVCTLRVGGIGLSSRPKGPGGGSTIRMDRNYIVAAMKKHIHTEGMKSVNNFDGDKFLEDAEEYCDRTSGAAAKRSRSLSPHTEVVVEEGEELDRMGRRIGKRKKKGKRGKHQSAHLGEVAMSEAGDDDFDEAEQGGTSGSDDNADPRFGEEEESSIFGQTAGSSNATWVECDRCKKWRRLRGIVDARKLPSRWYCSMNKNDPERSKCSASEEEYDAATTPESAMDQRCRKHLRVWVRRLHCNEAFENRQMRGNGAFKKRSGVSPTDPYEWIRCCNPSCGKWRMLLHSMDANSVLEQCKNGEWYCVMNFWDEKAASCGASQENLPALGCPPWVRMDEE</sequence>
<evidence type="ECO:0000313" key="6">
    <source>
        <dbReference type="EMBL" id="EED94377.1"/>
    </source>
</evidence>